<protein>
    <recommendedName>
        <fullName evidence="3">Secreted protein</fullName>
    </recommendedName>
</protein>
<keyword evidence="2" id="KW-1185">Reference proteome</keyword>
<evidence type="ECO:0000313" key="1">
    <source>
        <dbReference type="EMBL" id="MDU9003212.1"/>
    </source>
</evidence>
<sequence length="157" mass="16941">MRIIVAGLAVGACGPLSLYYQPGVQVSRMQSDATRCEVTALKDAPVANQIRQRPPVYFPGNRYCTSNGCFYSPGYWVGGGLYSVDLNQDLRRRVLDICMAKKGYQPVSIPRCPANVAAAAPRAVTATLPALAQNSCAIRYDDGSWQIVTPQAPISSE</sequence>
<name>A0ABU3VAM8_9RHOB</name>
<dbReference type="Proteomes" id="UP001255416">
    <property type="component" value="Unassembled WGS sequence"/>
</dbReference>
<dbReference type="EMBL" id="JASMWN010000003">
    <property type="protein sequence ID" value="MDU9003212.1"/>
    <property type="molecule type" value="Genomic_DNA"/>
</dbReference>
<proteinExistence type="predicted"/>
<reference evidence="2" key="1">
    <citation type="submission" date="2023-05" db="EMBL/GenBank/DDBJ databases">
        <title>Sedimentitalea sp. nov. JM2-8.</title>
        <authorList>
            <person name="Huang J."/>
        </authorList>
    </citation>
    <scope>NUCLEOTIDE SEQUENCE [LARGE SCALE GENOMIC DNA]</scope>
    <source>
        <strain evidence="2">KHS03</strain>
    </source>
</reference>
<dbReference type="RefSeq" id="WP_316773936.1">
    <property type="nucleotide sequence ID" value="NZ_JASMWN010000003.1"/>
</dbReference>
<organism evidence="1 2">
    <name type="scientific">Sedimentitalea todarodis</name>
    <dbReference type="NCBI Taxonomy" id="1631240"/>
    <lineage>
        <taxon>Bacteria</taxon>
        <taxon>Pseudomonadati</taxon>
        <taxon>Pseudomonadota</taxon>
        <taxon>Alphaproteobacteria</taxon>
        <taxon>Rhodobacterales</taxon>
        <taxon>Paracoccaceae</taxon>
        <taxon>Sedimentitalea</taxon>
    </lineage>
</organism>
<evidence type="ECO:0008006" key="3">
    <source>
        <dbReference type="Google" id="ProtNLM"/>
    </source>
</evidence>
<gene>
    <name evidence="1" type="ORF">QO231_05025</name>
</gene>
<evidence type="ECO:0000313" key="2">
    <source>
        <dbReference type="Proteomes" id="UP001255416"/>
    </source>
</evidence>
<accession>A0ABU3VAM8</accession>
<comment type="caution">
    <text evidence="1">The sequence shown here is derived from an EMBL/GenBank/DDBJ whole genome shotgun (WGS) entry which is preliminary data.</text>
</comment>